<proteinExistence type="predicted"/>
<organism evidence="2 3">
    <name type="scientific">Symbiodinium necroappetens</name>
    <dbReference type="NCBI Taxonomy" id="1628268"/>
    <lineage>
        <taxon>Eukaryota</taxon>
        <taxon>Sar</taxon>
        <taxon>Alveolata</taxon>
        <taxon>Dinophyceae</taxon>
        <taxon>Suessiales</taxon>
        <taxon>Symbiodiniaceae</taxon>
        <taxon>Symbiodinium</taxon>
    </lineage>
</organism>
<dbReference type="OrthoDB" id="185373at2759"/>
<feature type="non-terminal residue" evidence="2">
    <location>
        <position position="144"/>
    </location>
</feature>
<feature type="transmembrane region" description="Helical" evidence="1">
    <location>
        <begin position="67"/>
        <end position="87"/>
    </location>
</feature>
<comment type="caution">
    <text evidence="2">The sequence shown here is derived from an EMBL/GenBank/DDBJ whole genome shotgun (WGS) entry which is preliminary data.</text>
</comment>
<keyword evidence="1" id="KW-0812">Transmembrane</keyword>
<keyword evidence="1" id="KW-0472">Membrane</keyword>
<evidence type="ECO:0000256" key="1">
    <source>
        <dbReference type="SAM" id="Phobius"/>
    </source>
</evidence>
<name>A0A812WK62_9DINO</name>
<keyword evidence="3" id="KW-1185">Reference proteome</keyword>
<gene>
    <name evidence="2" type="ORF">SNEC2469_LOCUS19509</name>
</gene>
<keyword evidence="1" id="KW-1133">Transmembrane helix</keyword>
<reference evidence="2" key="1">
    <citation type="submission" date="2021-02" db="EMBL/GenBank/DDBJ databases">
        <authorList>
            <person name="Dougan E. K."/>
            <person name="Rhodes N."/>
            <person name="Thang M."/>
            <person name="Chan C."/>
        </authorList>
    </citation>
    <scope>NUCLEOTIDE SEQUENCE</scope>
</reference>
<dbReference type="EMBL" id="CAJNJA010033419">
    <property type="protein sequence ID" value="CAE7679063.1"/>
    <property type="molecule type" value="Genomic_DNA"/>
</dbReference>
<protein>
    <submittedName>
        <fullName evidence="2">Uncharacterized protein</fullName>
    </submittedName>
</protein>
<dbReference type="AlphaFoldDB" id="A0A812WK62"/>
<accession>A0A812WK62</accession>
<feature type="non-terminal residue" evidence="2">
    <location>
        <position position="1"/>
    </location>
</feature>
<evidence type="ECO:0000313" key="3">
    <source>
        <dbReference type="Proteomes" id="UP000601435"/>
    </source>
</evidence>
<sequence length="144" mass="15894">PSCCWTRCEPATQCLPSSPTALPSGLARSLDGGRLPAASRILLRNSEFGHVLWVFHCSRASSGVRNLIRVAFLWGFILLPGFLRSLIGQCRASVRNQNSGLLGEAREDNLDMNVVIYNSAISVCEKGEEWQRALMLLEEASYLK</sequence>
<evidence type="ECO:0000313" key="2">
    <source>
        <dbReference type="EMBL" id="CAE7679063.1"/>
    </source>
</evidence>
<dbReference type="Proteomes" id="UP000601435">
    <property type="component" value="Unassembled WGS sequence"/>
</dbReference>